<dbReference type="Gene3D" id="1.25.40.20">
    <property type="entry name" value="Ankyrin repeat-containing domain"/>
    <property type="match status" value="1"/>
</dbReference>
<proteinExistence type="predicted"/>
<organism evidence="2 3">
    <name type="scientific">Tribonema minus</name>
    <dbReference type="NCBI Taxonomy" id="303371"/>
    <lineage>
        <taxon>Eukaryota</taxon>
        <taxon>Sar</taxon>
        <taxon>Stramenopiles</taxon>
        <taxon>Ochrophyta</taxon>
        <taxon>PX clade</taxon>
        <taxon>Xanthophyceae</taxon>
        <taxon>Tribonematales</taxon>
        <taxon>Tribonemataceae</taxon>
        <taxon>Tribonema</taxon>
    </lineage>
</organism>
<accession>A0A836CAD0</accession>
<feature type="compositionally biased region" description="Acidic residues" evidence="1">
    <location>
        <begin position="1"/>
        <end position="14"/>
    </location>
</feature>
<dbReference type="SUPFAM" id="SSF48403">
    <property type="entry name" value="Ankyrin repeat"/>
    <property type="match status" value="1"/>
</dbReference>
<gene>
    <name evidence="2" type="ORF">JKP88DRAFT_247662</name>
</gene>
<dbReference type="EMBL" id="JAFCMP010000501">
    <property type="protein sequence ID" value="KAG5179020.1"/>
    <property type="molecule type" value="Genomic_DNA"/>
</dbReference>
<reference evidence="2" key="1">
    <citation type="submission" date="2021-02" db="EMBL/GenBank/DDBJ databases">
        <title>First Annotated Genome of the Yellow-green Alga Tribonema minus.</title>
        <authorList>
            <person name="Mahan K.M."/>
        </authorList>
    </citation>
    <scope>NUCLEOTIDE SEQUENCE</scope>
    <source>
        <strain evidence="2">UTEX B ZZ1240</strain>
    </source>
</reference>
<dbReference type="OrthoDB" id="1577640at2759"/>
<comment type="caution">
    <text evidence="2">The sequence shown here is derived from an EMBL/GenBank/DDBJ whole genome shotgun (WGS) entry which is preliminary data.</text>
</comment>
<feature type="region of interest" description="Disordered" evidence="1">
    <location>
        <begin position="1"/>
        <end position="50"/>
    </location>
</feature>
<sequence>MQADEDGAEEEAFATEETAHEDTELETAMAGEEPGPFRDANDGASRDPPPEQYQLWVQEHHTSELARVIAEDELAGLDDLVSLGAIDFSLPTALGPHPAYLAVYHDAARVLARLPSLGVDLTAPCDGAGLGNCLFFAAYYGRLRCLRAILQAQPGIDVGAPCDAFGRAPAAVADMRGHAAAAQLLRRAQRLPLELQRRLRGARARRDVAAVRAAGVVIRDSAVTPEPAGDQCVGG</sequence>
<evidence type="ECO:0008006" key="4">
    <source>
        <dbReference type="Google" id="ProtNLM"/>
    </source>
</evidence>
<evidence type="ECO:0000313" key="3">
    <source>
        <dbReference type="Proteomes" id="UP000664859"/>
    </source>
</evidence>
<protein>
    <recommendedName>
        <fullName evidence="4">Ankyrin repeat domain-containing protein</fullName>
    </recommendedName>
</protein>
<name>A0A836CAD0_9STRA</name>
<evidence type="ECO:0000256" key="1">
    <source>
        <dbReference type="SAM" id="MobiDB-lite"/>
    </source>
</evidence>
<dbReference type="AlphaFoldDB" id="A0A836CAD0"/>
<evidence type="ECO:0000313" key="2">
    <source>
        <dbReference type="EMBL" id="KAG5179020.1"/>
    </source>
</evidence>
<keyword evidence="3" id="KW-1185">Reference proteome</keyword>
<dbReference type="InterPro" id="IPR036770">
    <property type="entry name" value="Ankyrin_rpt-contain_sf"/>
</dbReference>
<dbReference type="Proteomes" id="UP000664859">
    <property type="component" value="Unassembled WGS sequence"/>
</dbReference>
<feature type="compositionally biased region" description="Basic and acidic residues" evidence="1">
    <location>
        <begin position="35"/>
        <end position="49"/>
    </location>
</feature>